<comment type="caution">
    <text evidence="2">The sequence shown here is derived from an EMBL/GenBank/DDBJ whole genome shotgun (WGS) entry which is preliminary data.</text>
</comment>
<name>A0A5V9PX40_SALHA</name>
<reference evidence="2" key="1">
    <citation type="submission" date="2018-07" db="EMBL/GenBank/DDBJ databases">
        <authorList>
            <consortium name="GenomeTrakr network: Whole genome sequencing for foodborne pathogen traceback"/>
        </authorList>
    </citation>
    <scope>NUCLEOTIDE SEQUENCE</scope>
    <source>
        <strain evidence="1">CVM-N16421</strain>
        <strain evidence="3">CVM-N19791</strain>
        <strain evidence="2">NY-N20044</strain>
    </source>
</reference>
<dbReference type="EMBL" id="AAHGJI010000034">
    <property type="protein sequence ID" value="EBV7815519.1"/>
    <property type="molecule type" value="Genomic_DNA"/>
</dbReference>
<evidence type="ECO:0000313" key="1">
    <source>
        <dbReference type="EMBL" id="EBV7815519.1"/>
    </source>
</evidence>
<evidence type="ECO:0000313" key="2">
    <source>
        <dbReference type="EMBL" id="EBV9293080.1"/>
    </source>
</evidence>
<dbReference type="EMBL" id="AAHHID010000042">
    <property type="protein sequence ID" value="EBW5814787.1"/>
    <property type="molecule type" value="Genomic_DNA"/>
</dbReference>
<protein>
    <submittedName>
        <fullName evidence="2">NinE family protein</fullName>
    </submittedName>
</protein>
<dbReference type="Pfam" id="PF05322">
    <property type="entry name" value="NinE"/>
    <property type="match status" value="1"/>
</dbReference>
<evidence type="ECO:0000313" key="3">
    <source>
        <dbReference type="EMBL" id="EBW5814787.1"/>
    </source>
</evidence>
<gene>
    <name evidence="1" type="ORF">ALY75_24135</name>
    <name evidence="3" type="ORF">AR831_23875</name>
    <name evidence="2" type="ORF">ASI18_23805</name>
</gene>
<sequence length="53" mass="6146">MARQRRSITDIICENCKYLPTKRSRNKPKPIPTESQVKTFDYVYGLLQSNGTV</sequence>
<accession>A0A5V9PX40</accession>
<organism evidence="2">
    <name type="scientific">Salmonella hadar</name>
    <dbReference type="NCBI Taxonomy" id="149385"/>
    <lineage>
        <taxon>Bacteria</taxon>
        <taxon>Pseudomonadati</taxon>
        <taxon>Pseudomonadota</taxon>
        <taxon>Gammaproteobacteria</taxon>
        <taxon>Enterobacterales</taxon>
        <taxon>Enterobacteriaceae</taxon>
        <taxon>Salmonella</taxon>
    </lineage>
</organism>
<dbReference type="EMBL" id="AAHGUI010000146">
    <property type="protein sequence ID" value="EBV9293080.1"/>
    <property type="molecule type" value="Genomic_DNA"/>
</dbReference>
<dbReference type="AlphaFoldDB" id="A0A5V9PX40"/>
<proteinExistence type="predicted"/>
<dbReference type="InterPro" id="IPR007986">
    <property type="entry name" value="NINE"/>
</dbReference>